<sequence>MTTRKPKSMIGWRETISLPDLGLMTFRAKIDTGALTTALHATGISRIEVNGKPWVEFLPDHGGLADSPLCRLPILHSRKITNTSGIPDERYIVATTLQIGDHRARIEVSLADRTDMTFPIIIGRSALRLMRLTVDPARSWLQSPRVADPKEGHDQ</sequence>
<dbReference type="GO" id="GO:0006508">
    <property type="term" value="P:proteolysis"/>
    <property type="evidence" value="ECO:0007669"/>
    <property type="project" value="UniProtKB-KW"/>
</dbReference>
<dbReference type="GO" id="GO:0008233">
    <property type="term" value="F:peptidase activity"/>
    <property type="evidence" value="ECO:0007669"/>
    <property type="project" value="UniProtKB-KW"/>
</dbReference>
<protein>
    <submittedName>
        <fullName evidence="2">ATP-dependent zinc protease</fullName>
    </submittedName>
</protein>
<dbReference type="InterPro" id="IPR008503">
    <property type="entry name" value="Asp_endopeptidase"/>
</dbReference>
<dbReference type="RefSeq" id="WP_386075119.1">
    <property type="nucleotide sequence ID" value="NZ_JBHTJT010000023.1"/>
</dbReference>
<reference evidence="3" key="1">
    <citation type="journal article" date="2019" name="Int. J. Syst. Evol. Microbiol.">
        <title>The Global Catalogue of Microorganisms (GCM) 10K type strain sequencing project: providing services to taxonomists for standard genome sequencing and annotation.</title>
        <authorList>
            <consortium name="The Broad Institute Genomics Platform"/>
            <consortium name="The Broad Institute Genome Sequencing Center for Infectious Disease"/>
            <person name="Wu L."/>
            <person name="Ma J."/>
        </authorList>
    </citation>
    <scope>NUCLEOTIDE SEQUENCE [LARGE SCALE GENOMIC DNA]</scope>
    <source>
        <strain evidence="3">CCUG 60524</strain>
    </source>
</reference>
<dbReference type="EMBL" id="JBHTJT010000023">
    <property type="protein sequence ID" value="MFD0980614.1"/>
    <property type="molecule type" value="Genomic_DNA"/>
</dbReference>
<evidence type="ECO:0000313" key="2">
    <source>
        <dbReference type="EMBL" id="MFD0980614.1"/>
    </source>
</evidence>
<gene>
    <name evidence="2" type="ORF">ACFQ2S_13225</name>
</gene>
<evidence type="ECO:0000259" key="1">
    <source>
        <dbReference type="Pfam" id="PF05618"/>
    </source>
</evidence>
<dbReference type="Pfam" id="PF05618">
    <property type="entry name" value="Zn_protease"/>
    <property type="match status" value="1"/>
</dbReference>
<dbReference type="PANTHER" id="PTHR38037">
    <property type="entry name" value="ZN_PROTEASE DOMAIN-CONTAINING PROTEIN"/>
    <property type="match status" value="1"/>
</dbReference>
<dbReference type="SUPFAM" id="SSF50630">
    <property type="entry name" value="Acid proteases"/>
    <property type="match status" value="1"/>
</dbReference>
<dbReference type="InterPro" id="IPR021109">
    <property type="entry name" value="Peptidase_aspartic_dom_sf"/>
</dbReference>
<keyword evidence="3" id="KW-1185">Reference proteome</keyword>
<feature type="domain" description="Retropepsin-like aspartic endopeptidase" evidence="1">
    <location>
        <begin position="9"/>
        <end position="143"/>
    </location>
</feature>
<proteinExistence type="predicted"/>
<keyword evidence="2" id="KW-0645">Protease</keyword>
<evidence type="ECO:0000313" key="3">
    <source>
        <dbReference type="Proteomes" id="UP001597108"/>
    </source>
</evidence>
<dbReference type="PANTHER" id="PTHR38037:SF2">
    <property type="entry name" value="ATP-DEPENDENT ZINC PROTEASE DOMAIN-CONTAINING PROTEIN-RELATED"/>
    <property type="match status" value="1"/>
</dbReference>
<keyword evidence="2" id="KW-0378">Hydrolase</keyword>
<dbReference type="Gene3D" id="2.40.70.10">
    <property type="entry name" value="Acid Proteases"/>
    <property type="match status" value="1"/>
</dbReference>
<comment type="caution">
    <text evidence="2">The sequence shown here is derived from an EMBL/GenBank/DDBJ whole genome shotgun (WGS) entry which is preliminary data.</text>
</comment>
<accession>A0ABW3IRJ1</accession>
<organism evidence="2 3">
    <name type="scientific">Tropicimonas aquimaris</name>
    <dbReference type="NCBI Taxonomy" id="914152"/>
    <lineage>
        <taxon>Bacteria</taxon>
        <taxon>Pseudomonadati</taxon>
        <taxon>Pseudomonadota</taxon>
        <taxon>Alphaproteobacteria</taxon>
        <taxon>Rhodobacterales</taxon>
        <taxon>Roseobacteraceae</taxon>
        <taxon>Tropicimonas</taxon>
    </lineage>
</organism>
<dbReference type="Proteomes" id="UP001597108">
    <property type="component" value="Unassembled WGS sequence"/>
</dbReference>
<name>A0ABW3IRJ1_9RHOB</name>